<dbReference type="SUPFAM" id="SSF50129">
    <property type="entry name" value="GroES-like"/>
    <property type="match status" value="1"/>
</dbReference>
<sequence>MKEAIVRPGTLVEIIDSPIPVPKADQVVIKVICSGCNPKDFKVPEWTKISMNQGDDIAGVVHSVGQNVTEFKPGDRVAAFHEFLTPHGSWAEYSVAWGYTTFHLPARTSFEEAATIPLAAMTAAVGLYLTLGLPEPWRPLHTGRPLIIYGASGAVGSFAIQLAQLSNIHPIIAVAGKARDHVEKLIDRSKGDTICDYRNGDDALASEMQEALKTTGHDKVEYALDCMSEKAKGSYPNILKVLDPKGQICLIQNYDPKDMPESITHTRATVRWVHQNINTYAGMSSGPEEIPNLTDSVTGCRDFGYVMYRFFGQALEKGFLKGHPHKVVVGGLGGVQTALNDLKSGQASGVKYIFQIADTRGV</sequence>
<accession>A0AAD9YZP2</accession>
<dbReference type="AlphaFoldDB" id="A0AAD9YZP2"/>
<evidence type="ECO:0000313" key="5">
    <source>
        <dbReference type="Proteomes" id="UP001276659"/>
    </source>
</evidence>
<dbReference type="InterPro" id="IPR047122">
    <property type="entry name" value="Trans-enoyl_RdTase-like"/>
</dbReference>
<dbReference type="Gene3D" id="3.90.180.10">
    <property type="entry name" value="Medium-chain alcohol dehydrogenases, catalytic domain"/>
    <property type="match status" value="1"/>
</dbReference>
<evidence type="ECO:0000256" key="2">
    <source>
        <dbReference type="ARBA" id="ARBA00023002"/>
    </source>
</evidence>
<dbReference type="Pfam" id="PF08240">
    <property type="entry name" value="ADH_N"/>
    <property type="match status" value="1"/>
</dbReference>
<proteinExistence type="inferred from homology"/>
<dbReference type="EMBL" id="JASNWA010000010">
    <property type="protein sequence ID" value="KAK3168934.1"/>
    <property type="molecule type" value="Genomic_DNA"/>
</dbReference>
<dbReference type="InterPro" id="IPR020843">
    <property type="entry name" value="ER"/>
</dbReference>
<dbReference type="SUPFAM" id="SSF51735">
    <property type="entry name" value="NAD(P)-binding Rossmann-fold domains"/>
    <property type="match status" value="1"/>
</dbReference>
<comment type="caution">
    <text evidence="4">The sequence shown here is derived from an EMBL/GenBank/DDBJ whole genome shotgun (WGS) entry which is preliminary data.</text>
</comment>
<feature type="domain" description="Enoyl reductase (ER)" evidence="3">
    <location>
        <begin position="9"/>
        <end position="354"/>
    </location>
</feature>
<organism evidence="4 5">
    <name type="scientific">Lepraria neglecta</name>
    <dbReference type="NCBI Taxonomy" id="209136"/>
    <lineage>
        <taxon>Eukaryota</taxon>
        <taxon>Fungi</taxon>
        <taxon>Dikarya</taxon>
        <taxon>Ascomycota</taxon>
        <taxon>Pezizomycotina</taxon>
        <taxon>Lecanoromycetes</taxon>
        <taxon>OSLEUM clade</taxon>
        <taxon>Lecanoromycetidae</taxon>
        <taxon>Lecanorales</taxon>
        <taxon>Lecanorineae</taxon>
        <taxon>Stereocaulaceae</taxon>
        <taxon>Lepraria</taxon>
    </lineage>
</organism>
<evidence type="ECO:0000256" key="1">
    <source>
        <dbReference type="ARBA" id="ARBA00008072"/>
    </source>
</evidence>
<reference evidence="4" key="1">
    <citation type="submission" date="2022-11" db="EMBL/GenBank/DDBJ databases">
        <title>Chromosomal genome sequence assembly and mating type (MAT) locus characterization of the leprose asexual lichenized fungus Lepraria neglecta (Nyl.) Erichsen.</title>
        <authorList>
            <person name="Allen J.L."/>
            <person name="Pfeffer B."/>
        </authorList>
    </citation>
    <scope>NUCLEOTIDE SEQUENCE</scope>
    <source>
        <strain evidence="4">Allen 5258</strain>
    </source>
</reference>
<dbReference type="InterPro" id="IPR011032">
    <property type="entry name" value="GroES-like_sf"/>
</dbReference>
<dbReference type="SMART" id="SM00829">
    <property type="entry name" value="PKS_ER"/>
    <property type="match status" value="1"/>
</dbReference>
<comment type="similarity">
    <text evidence="1">Belongs to the zinc-containing alcohol dehydrogenase family.</text>
</comment>
<dbReference type="InterPro" id="IPR013154">
    <property type="entry name" value="ADH-like_N"/>
</dbReference>
<name>A0AAD9YZP2_9LECA</name>
<evidence type="ECO:0000313" key="4">
    <source>
        <dbReference type="EMBL" id="KAK3168934.1"/>
    </source>
</evidence>
<dbReference type="GO" id="GO:0016651">
    <property type="term" value="F:oxidoreductase activity, acting on NAD(P)H"/>
    <property type="evidence" value="ECO:0007669"/>
    <property type="project" value="InterPro"/>
</dbReference>
<evidence type="ECO:0000259" key="3">
    <source>
        <dbReference type="SMART" id="SM00829"/>
    </source>
</evidence>
<protein>
    <recommendedName>
        <fullName evidence="3">Enoyl reductase (ER) domain-containing protein</fullName>
    </recommendedName>
</protein>
<keyword evidence="5" id="KW-1185">Reference proteome</keyword>
<keyword evidence="2" id="KW-0560">Oxidoreductase</keyword>
<dbReference type="InterPro" id="IPR036291">
    <property type="entry name" value="NAD(P)-bd_dom_sf"/>
</dbReference>
<dbReference type="Gene3D" id="3.40.50.720">
    <property type="entry name" value="NAD(P)-binding Rossmann-like Domain"/>
    <property type="match status" value="1"/>
</dbReference>
<dbReference type="PANTHER" id="PTHR45348:SF5">
    <property type="entry name" value="OXIDOREDUCTASE, PUTATIVE (AFU_ORTHOLOGUE AFUA_8G01420)-RELATED"/>
    <property type="match status" value="1"/>
</dbReference>
<dbReference type="CDD" id="cd08249">
    <property type="entry name" value="enoyl_reductase_like"/>
    <property type="match status" value="1"/>
</dbReference>
<dbReference type="Proteomes" id="UP001276659">
    <property type="component" value="Unassembled WGS sequence"/>
</dbReference>
<gene>
    <name evidence="4" type="ORF">OEA41_005382</name>
</gene>
<dbReference type="PANTHER" id="PTHR45348">
    <property type="entry name" value="HYPOTHETICAL OXIDOREDUCTASE (EUROFUNG)"/>
    <property type="match status" value="1"/>
</dbReference>